<comment type="caution">
    <text evidence="5">The sequence shown here is derived from an EMBL/GenBank/DDBJ whole genome shotgun (WGS) entry which is preliminary data.</text>
</comment>
<dbReference type="AlphaFoldDB" id="A0A4Q0YQ54"/>
<dbReference type="SUPFAM" id="SSF50891">
    <property type="entry name" value="Cyclophilin-like"/>
    <property type="match status" value="1"/>
</dbReference>
<dbReference type="Proteomes" id="UP000290287">
    <property type="component" value="Unassembled WGS sequence"/>
</dbReference>
<dbReference type="InterPro" id="IPR029000">
    <property type="entry name" value="Cyclophilin-like_dom_sf"/>
</dbReference>
<keyword evidence="3" id="KW-0067">ATP-binding</keyword>
<dbReference type="EMBL" id="PEIB01000011">
    <property type="protein sequence ID" value="RXJ73227.1"/>
    <property type="molecule type" value="Genomic_DNA"/>
</dbReference>
<dbReference type="Gene3D" id="2.40.100.10">
    <property type="entry name" value="Cyclophilin-like"/>
    <property type="match status" value="1"/>
</dbReference>
<keyword evidence="6" id="KW-1185">Reference proteome</keyword>
<dbReference type="PANTHER" id="PTHR34698:SF2">
    <property type="entry name" value="5-OXOPROLINASE SUBUNIT B"/>
    <property type="match status" value="1"/>
</dbReference>
<reference evidence="5 6" key="1">
    <citation type="submission" date="2017-10" db="EMBL/GenBank/DDBJ databases">
        <title>Nyctiphanis sp. nov., isolated from the stomach of the euphausiid Nyctiphanes simplex (Hansen, 1911) in the Gulf of California.</title>
        <authorList>
            <person name="Gomez-Gil B."/>
            <person name="Aguilar-Mendez M."/>
            <person name="Lopez-Cortes A."/>
            <person name="Gomez-Gutierrez J."/>
            <person name="Roque A."/>
            <person name="Lang E."/>
            <person name="Gonzalez-Castillo A."/>
        </authorList>
    </citation>
    <scope>NUCLEOTIDE SEQUENCE [LARGE SCALE GENOMIC DNA]</scope>
    <source>
        <strain evidence="5 6">CAIM 600</strain>
    </source>
</reference>
<dbReference type="GO" id="GO:0005524">
    <property type="term" value="F:ATP binding"/>
    <property type="evidence" value="ECO:0007669"/>
    <property type="project" value="UniProtKB-KW"/>
</dbReference>
<evidence type="ECO:0000313" key="5">
    <source>
        <dbReference type="EMBL" id="RXJ73227.1"/>
    </source>
</evidence>
<keyword evidence="2" id="KW-0378">Hydrolase</keyword>
<dbReference type="InterPro" id="IPR010016">
    <property type="entry name" value="PxpB"/>
</dbReference>
<evidence type="ECO:0000313" key="6">
    <source>
        <dbReference type="Proteomes" id="UP000290287"/>
    </source>
</evidence>
<dbReference type="OrthoDB" id="9778567at2"/>
<sequence>MSTPRLQVPAGSVAISERQTAVYPTSSPGGWHIIGRTPMSMLDWDKTPPARLSVGDEVTFEQISRSEYVALGGQFNDA</sequence>
<accession>A0A4Q0YQ54</accession>
<evidence type="ECO:0000256" key="2">
    <source>
        <dbReference type="ARBA" id="ARBA00022801"/>
    </source>
</evidence>
<evidence type="ECO:0000256" key="1">
    <source>
        <dbReference type="ARBA" id="ARBA00022741"/>
    </source>
</evidence>
<name>A0A4Q0YQ54_9GAMM</name>
<dbReference type="GO" id="GO:0016787">
    <property type="term" value="F:hydrolase activity"/>
    <property type="evidence" value="ECO:0007669"/>
    <property type="project" value="UniProtKB-KW"/>
</dbReference>
<proteinExistence type="predicted"/>
<protein>
    <recommendedName>
        <fullName evidence="4">Carboxyltransferase domain-containing protein</fullName>
    </recommendedName>
</protein>
<organism evidence="5 6">
    <name type="scientific">Veronia nyctiphanis</name>
    <dbReference type="NCBI Taxonomy" id="1278244"/>
    <lineage>
        <taxon>Bacteria</taxon>
        <taxon>Pseudomonadati</taxon>
        <taxon>Pseudomonadota</taxon>
        <taxon>Gammaproteobacteria</taxon>
        <taxon>Vibrionales</taxon>
        <taxon>Vibrionaceae</taxon>
        <taxon>Veronia</taxon>
    </lineage>
</organism>
<dbReference type="InterPro" id="IPR003833">
    <property type="entry name" value="CT_C_D"/>
</dbReference>
<dbReference type="Pfam" id="PF02682">
    <property type="entry name" value="CT_C_D"/>
    <property type="match status" value="1"/>
</dbReference>
<evidence type="ECO:0000259" key="4">
    <source>
        <dbReference type="Pfam" id="PF02682"/>
    </source>
</evidence>
<gene>
    <name evidence="5" type="ORF">CS022_10810</name>
</gene>
<keyword evidence="1" id="KW-0547">Nucleotide-binding</keyword>
<feature type="domain" description="Carboxyltransferase" evidence="4">
    <location>
        <begin position="2"/>
        <end position="51"/>
    </location>
</feature>
<dbReference type="PANTHER" id="PTHR34698">
    <property type="entry name" value="5-OXOPROLINASE SUBUNIT B"/>
    <property type="match status" value="1"/>
</dbReference>
<evidence type="ECO:0000256" key="3">
    <source>
        <dbReference type="ARBA" id="ARBA00022840"/>
    </source>
</evidence>